<dbReference type="InterPro" id="IPR050811">
    <property type="entry name" value="Phosphate_ABC_transporter"/>
</dbReference>
<accession>A0A8J6J2L6</accession>
<comment type="similarity">
    <text evidence="3 10">Belongs to the PstS family.</text>
</comment>
<feature type="chain" id="PRO_5039745360" description="Phosphate-binding protein" evidence="10">
    <location>
        <begin position="23"/>
        <end position="292"/>
    </location>
</feature>
<keyword evidence="10" id="KW-1003">Cell membrane</keyword>
<feature type="signal peptide" evidence="10">
    <location>
        <begin position="1"/>
        <end position="22"/>
    </location>
</feature>
<evidence type="ECO:0000256" key="6">
    <source>
        <dbReference type="ARBA" id="ARBA00022592"/>
    </source>
</evidence>
<keyword evidence="6 10" id="KW-0592">Phosphate transport</keyword>
<dbReference type="NCBIfam" id="TIGR02136">
    <property type="entry name" value="ptsS_2"/>
    <property type="match status" value="1"/>
</dbReference>
<sequence length="292" mass="29901">MKKLFSLALAAAMALSMLTGCGGNSGNANDTNGSDAQGSQAGQTEQLSGVVNTNGSTSMEKVMQVLIEAFQEQQPNVTVNYTGSGSGAGVTSAIDGTADLGLASRALKSEEEGKGAQAHIVALDGVAIVVNPENTVEDLTVDQIAQIFKGEITNWKDLGGTDEEIAVYGREAGSGTRGAFEELVGVEDACKYLNEYSSTGDVIGNVASNPSAIGYASLSAVRDNVKAVKVNGVDCTEATVQDGTYEIQRPFVMITKDGTQLSDAAQAFLDFAMSADAASLIAQAGAVPPAAK</sequence>
<dbReference type="InterPro" id="IPR024370">
    <property type="entry name" value="PBP_domain"/>
</dbReference>
<keyword evidence="10" id="KW-0472">Membrane</keyword>
<gene>
    <name evidence="12" type="ORF">H8S55_01285</name>
</gene>
<dbReference type="PANTHER" id="PTHR30570">
    <property type="entry name" value="PERIPLASMIC PHOSPHATE BINDING COMPONENT OF PHOSPHATE ABC TRANSPORTER"/>
    <property type="match status" value="1"/>
</dbReference>
<comment type="function">
    <text evidence="10">Involved in the system for phosphate transport across the cytoplasmic membrane.</text>
</comment>
<dbReference type="PANTHER" id="PTHR30570:SF1">
    <property type="entry name" value="PHOSPHATE-BINDING PROTEIN PSTS"/>
    <property type="match status" value="1"/>
</dbReference>
<evidence type="ECO:0000256" key="9">
    <source>
        <dbReference type="ARBA" id="ARBA00023288"/>
    </source>
</evidence>
<dbReference type="CDD" id="cd13653">
    <property type="entry name" value="PBP2_phosphate_like_1"/>
    <property type="match status" value="1"/>
</dbReference>
<evidence type="ECO:0000256" key="3">
    <source>
        <dbReference type="ARBA" id="ARBA00008725"/>
    </source>
</evidence>
<evidence type="ECO:0000256" key="10">
    <source>
        <dbReference type="RuleBase" id="RU367119"/>
    </source>
</evidence>
<evidence type="ECO:0000256" key="2">
    <source>
        <dbReference type="ARBA" id="ARBA00004193"/>
    </source>
</evidence>
<organism evidence="12 13">
    <name type="scientific">Flintibacter faecis</name>
    <dbReference type="NCBI Taxonomy" id="2763047"/>
    <lineage>
        <taxon>Bacteria</taxon>
        <taxon>Bacillati</taxon>
        <taxon>Bacillota</taxon>
        <taxon>Clostridia</taxon>
        <taxon>Eubacteriales</taxon>
        <taxon>Flintibacter</taxon>
    </lineage>
</organism>
<dbReference type="GO" id="GO:0006817">
    <property type="term" value="P:phosphate ion transport"/>
    <property type="evidence" value="ECO:0007669"/>
    <property type="project" value="UniProtKB-UniRule"/>
</dbReference>
<evidence type="ECO:0000313" key="12">
    <source>
        <dbReference type="EMBL" id="MBC5715972.1"/>
    </source>
</evidence>
<keyword evidence="13" id="KW-1185">Reference proteome</keyword>
<name>A0A8J6J2L6_9FIRM</name>
<evidence type="ECO:0000259" key="11">
    <source>
        <dbReference type="Pfam" id="PF12849"/>
    </source>
</evidence>
<dbReference type="GO" id="GO:0042301">
    <property type="term" value="F:phosphate ion binding"/>
    <property type="evidence" value="ECO:0007669"/>
    <property type="project" value="UniProtKB-UniRule"/>
</dbReference>
<dbReference type="Gene3D" id="3.40.190.10">
    <property type="entry name" value="Periplasmic binding protein-like II"/>
    <property type="match status" value="2"/>
</dbReference>
<dbReference type="AlphaFoldDB" id="A0A8J6J2L6"/>
<evidence type="ECO:0000256" key="5">
    <source>
        <dbReference type="ARBA" id="ARBA00022448"/>
    </source>
</evidence>
<comment type="caution">
    <text evidence="12">The sequence shown here is derived from an EMBL/GenBank/DDBJ whole genome shotgun (WGS) entry which is preliminary data.</text>
</comment>
<dbReference type="Proteomes" id="UP000602260">
    <property type="component" value="Unassembled WGS sequence"/>
</dbReference>
<evidence type="ECO:0000256" key="1">
    <source>
        <dbReference type="ARBA" id="ARBA00002841"/>
    </source>
</evidence>
<keyword evidence="7 10" id="KW-0732">Signal</keyword>
<dbReference type="Pfam" id="PF12849">
    <property type="entry name" value="PBP_like_2"/>
    <property type="match status" value="1"/>
</dbReference>
<feature type="domain" description="PBP" evidence="11">
    <location>
        <begin position="48"/>
        <end position="275"/>
    </location>
</feature>
<reference evidence="12" key="1">
    <citation type="submission" date="2020-08" db="EMBL/GenBank/DDBJ databases">
        <title>Genome public.</title>
        <authorList>
            <person name="Liu C."/>
            <person name="Sun Q."/>
        </authorList>
    </citation>
    <scope>NUCLEOTIDE SEQUENCE</scope>
    <source>
        <strain evidence="12">BX5</strain>
    </source>
</reference>
<evidence type="ECO:0000256" key="8">
    <source>
        <dbReference type="ARBA" id="ARBA00023139"/>
    </source>
</evidence>
<dbReference type="RefSeq" id="WP_186877475.1">
    <property type="nucleotide sequence ID" value="NZ_JACOPN010000001.1"/>
</dbReference>
<dbReference type="PROSITE" id="PS51257">
    <property type="entry name" value="PROKAR_LIPOPROTEIN"/>
    <property type="match status" value="1"/>
</dbReference>
<evidence type="ECO:0000313" key="13">
    <source>
        <dbReference type="Proteomes" id="UP000602260"/>
    </source>
</evidence>
<keyword evidence="9 10" id="KW-0449">Lipoprotein</keyword>
<dbReference type="EMBL" id="JACOPN010000001">
    <property type="protein sequence ID" value="MBC5715972.1"/>
    <property type="molecule type" value="Genomic_DNA"/>
</dbReference>
<keyword evidence="5 10" id="KW-0813">Transport</keyword>
<evidence type="ECO:0000256" key="4">
    <source>
        <dbReference type="ARBA" id="ARBA00011529"/>
    </source>
</evidence>
<comment type="subunit">
    <text evidence="4 10">The complex is composed of two ATP-binding proteins (PstB), two transmembrane proteins (PstC and PstA) and a solute-binding protein (PstS).</text>
</comment>
<comment type="function">
    <text evidence="1">Part of the ABC transporter complex PstSACB involved in phosphate import.</text>
</comment>
<dbReference type="InterPro" id="IPR011862">
    <property type="entry name" value="Phos-bd"/>
</dbReference>
<dbReference type="GO" id="GO:0005886">
    <property type="term" value="C:plasma membrane"/>
    <property type="evidence" value="ECO:0007669"/>
    <property type="project" value="UniProtKB-SubCell"/>
</dbReference>
<evidence type="ECO:0000256" key="7">
    <source>
        <dbReference type="ARBA" id="ARBA00022729"/>
    </source>
</evidence>
<proteinExistence type="inferred from homology"/>
<protein>
    <recommendedName>
        <fullName evidence="10">Phosphate-binding protein</fullName>
    </recommendedName>
</protein>
<dbReference type="SUPFAM" id="SSF53850">
    <property type="entry name" value="Periplasmic binding protein-like II"/>
    <property type="match status" value="1"/>
</dbReference>
<keyword evidence="8 10" id="KW-0564">Palmitate</keyword>
<comment type="subcellular location">
    <subcellularLocation>
        <location evidence="2 10">Cell membrane</location>
        <topology evidence="2 10">Lipid-anchor</topology>
    </subcellularLocation>
</comment>